<feature type="compositionally biased region" description="Low complexity" evidence="1">
    <location>
        <begin position="43"/>
        <end position="59"/>
    </location>
</feature>
<evidence type="ECO:0000313" key="3">
    <source>
        <dbReference type="Proteomes" id="UP000530660"/>
    </source>
</evidence>
<dbReference type="OrthoDB" id="3596986at2759"/>
<gene>
    <name evidence="2" type="ORF">F1559_003207</name>
</gene>
<organism evidence="2 3">
    <name type="scientific">Cyanidiococcus yangmingshanensis</name>
    <dbReference type="NCBI Taxonomy" id="2690220"/>
    <lineage>
        <taxon>Eukaryota</taxon>
        <taxon>Rhodophyta</taxon>
        <taxon>Bangiophyceae</taxon>
        <taxon>Cyanidiales</taxon>
        <taxon>Cyanidiaceae</taxon>
        <taxon>Cyanidiococcus</taxon>
    </lineage>
</organism>
<comment type="caution">
    <text evidence="2">The sequence shown here is derived from an EMBL/GenBank/DDBJ whole genome shotgun (WGS) entry which is preliminary data.</text>
</comment>
<evidence type="ECO:0000256" key="1">
    <source>
        <dbReference type="SAM" id="MobiDB-lite"/>
    </source>
</evidence>
<evidence type="ECO:0000313" key="2">
    <source>
        <dbReference type="EMBL" id="KAF6005241.1"/>
    </source>
</evidence>
<sequence>MDKANADGSAGEEFGADKLRRSAEQISEAEKKVTVEPETCTQAGAEVVPGGAEGNAAAGQQIDVKTGEITSKITNRAQDEDQSEFQKAQEWVASDKNTAHLQDHPGNQATEEEKKNVFAEVLCHSAQDLASRTFIYRPGATLPDTARKDLDPGQKRFIQVVIPLEFFTVFNPAFPRRQLWGKGPYTIDSDIVAALVHQGLMEPLLHYVVPPGAFPYTERVLFGRANEHDSETWMTGMNMVEGLGISTRGESHSRVNSPNEDRSRLEKDTSGESVDGKAPDAREILVGIQIRRLKQQRTVVYPSVYQNEVHSRKWIHWDADKSEPFYEFEIVRAELLYPSTKEIQSVQHPMEFIGCHIRSSKREVLTRKCSKERRIYGYLKLFCDALSLHSPIMHAATASAFTSPVLGAPFSLQTSAVGGVDVAKRRKIAYLHEHTFRFNLSMDPCLSYGLHLVSDRGVRREWRMSARLAAEAVYFENIEGRRFELSQSGVDPSGLNLYRFIEVLDPKMLDRKQMLSAGIPLPSGFFRVPHELSSLSSESVIVPWSDIAFGVDHLSIKGYIIPKVTSIFFIPRSGNAASESANAQTDDSMNAAEVDEEIPLYGESENEPSSNEDEEPSAERSEGTSDISLTRKKGEGARGDKN</sequence>
<feature type="region of interest" description="Disordered" evidence="1">
    <location>
        <begin position="1"/>
        <end position="63"/>
    </location>
</feature>
<feature type="compositionally biased region" description="Acidic residues" evidence="1">
    <location>
        <begin position="593"/>
        <end position="616"/>
    </location>
</feature>
<reference evidence="2 3" key="1">
    <citation type="journal article" date="2020" name="J. Phycol.">
        <title>Comparative genome analysis reveals Cyanidiococcus gen. nov., a new extremophilic red algal genus sister to Cyanidioschyzon (Cyanidioschyzonaceae, Rhodophyta).</title>
        <authorList>
            <person name="Liu S.-L."/>
            <person name="Chiang Y.-R."/>
            <person name="Yoon H.S."/>
            <person name="Fu H.-Y."/>
        </authorList>
    </citation>
    <scope>NUCLEOTIDE SEQUENCE [LARGE SCALE GENOMIC DNA]</scope>
    <source>
        <strain evidence="2 3">THAL066</strain>
    </source>
</reference>
<dbReference type="AlphaFoldDB" id="A0A7J7ISA5"/>
<protein>
    <submittedName>
        <fullName evidence="2">Uncharacterized protein</fullName>
    </submittedName>
</protein>
<proteinExistence type="predicted"/>
<accession>A0A7J7ISA5</accession>
<name>A0A7J7ISA5_9RHOD</name>
<feature type="compositionally biased region" description="Polar residues" evidence="1">
    <location>
        <begin position="578"/>
        <end position="588"/>
    </location>
</feature>
<feature type="region of interest" description="Disordered" evidence="1">
    <location>
        <begin position="578"/>
        <end position="642"/>
    </location>
</feature>
<feature type="region of interest" description="Disordered" evidence="1">
    <location>
        <begin position="245"/>
        <end position="277"/>
    </location>
</feature>
<keyword evidence="3" id="KW-1185">Reference proteome</keyword>
<feature type="compositionally biased region" description="Basic and acidic residues" evidence="1">
    <location>
        <begin position="249"/>
        <end position="277"/>
    </location>
</feature>
<dbReference type="EMBL" id="VWRR01000001">
    <property type="protein sequence ID" value="KAF6005241.1"/>
    <property type="molecule type" value="Genomic_DNA"/>
</dbReference>
<dbReference type="Proteomes" id="UP000530660">
    <property type="component" value="Unassembled WGS sequence"/>
</dbReference>
<feature type="compositionally biased region" description="Basic and acidic residues" evidence="1">
    <location>
        <begin position="632"/>
        <end position="642"/>
    </location>
</feature>
<feature type="compositionally biased region" description="Basic and acidic residues" evidence="1">
    <location>
        <begin position="15"/>
        <end position="35"/>
    </location>
</feature>
<dbReference type="InterPro" id="IPR013951">
    <property type="entry name" value="Rxt3"/>
</dbReference>
<dbReference type="Pfam" id="PF08642">
    <property type="entry name" value="Rxt3"/>
    <property type="match status" value="1"/>
</dbReference>